<evidence type="ECO:0000256" key="4">
    <source>
        <dbReference type="ARBA" id="ARBA00022741"/>
    </source>
</evidence>
<dbReference type="CDD" id="cd23432">
    <property type="entry name" value="beta-trefoil_Ricin_EndoBetaGal-like"/>
    <property type="match status" value="1"/>
</dbReference>
<dbReference type="InterPro" id="IPR017441">
    <property type="entry name" value="Protein_kinase_ATP_BS"/>
</dbReference>
<dbReference type="InterPro" id="IPR011009">
    <property type="entry name" value="Kinase-like_dom_sf"/>
</dbReference>
<dbReference type="GO" id="GO:0005737">
    <property type="term" value="C:cytoplasm"/>
    <property type="evidence" value="ECO:0007669"/>
    <property type="project" value="TreeGrafter"/>
</dbReference>
<dbReference type="PROSITE" id="PS00107">
    <property type="entry name" value="PROTEIN_KINASE_ATP"/>
    <property type="match status" value="1"/>
</dbReference>
<evidence type="ECO:0000313" key="11">
    <source>
        <dbReference type="Proteomes" id="UP001178507"/>
    </source>
</evidence>
<feature type="binding site" evidence="8">
    <location>
        <position position="321"/>
    </location>
    <ligand>
        <name>ATP</name>
        <dbReference type="ChEBI" id="CHEBI:30616"/>
    </ligand>
</feature>
<gene>
    <name evidence="10" type="ORF">EVOR1521_LOCUS10185</name>
</gene>
<keyword evidence="6 8" id="KW-0067">ATP-binding</keyword>
<dbReference type="GO" id="GO:0005634">
    <property type="term" value="C:nucleus"/>
    <property type="evidence" value="ECO:0007669"/>
    <property type="project" value="TreeGrafter"/>
</dbReference>
<dbReference type="InterPro" id="IPR000719">
    <property type="entry name" value="Prot_kinase_dom"/>
</dbReference>
<evidence type="ECO:0000256" key="5">
    <source>
        <dbReference type="ARBA" id="ARBA00022777"/>
    </source>
</evidence>
<dbReference type="GO" id="GO:0017148">
    <property type="term" value="P:negative regulation of translation"/>
    <property type="evidence" value="ECO:0007669"/>
    <property type="project" value="UniProtKB-KW"/>
</dbReference>
<name>A0AA36MT53_9DINO</name>
<dbReference type="SUPFAM" id="SSF56112">
    <property type="entry name" value="Protein kinase-like (PK-like)"/>
    <property type="match status" value="1"/>
</dbReference>
<dbReference type="GO" id="GO:0005524">
    <property type="term" value="F:ATP binding"/>
    <property type="evidence" value="ECO:0007669"/>
    <property type="project" value="UniProtKB-UniRule"/>
</dbReference>
<dbReference type="CDD" id="cd00180">
    <property type="entry name" value="PKc"/>
    <property type="match status" value="1"/>
</dbReference>
<sequence>SRDRTMATFRFIHAETGWPLHIDGWGDKLASVRYGDCRDDFSAFWIEPAGEGRVYLRNLATGLPLHINGLGDQLASVRCGDCTDEYSQFHLRAAATSEEGLVLLSVAMDQPLRIGVDQMASTIESVEAEESIFRLEAHGMGLRSCLLLASEELTPLHVDGLGDQLASLRFGQLQDEYCKFKLEASPEGGFFLINVGSGFPLRIDSNGRVSVSAQDCRDAFACFALDPEPLVPGSFHIKSVGAGKAICIHEKLAILEDDHTRAASAFWLPICRESVKSRRKSRRSDIPSGYEMVGTEPLGSGGFGVVHCCRCLLDGRLCAVKSMYQRFDKNEAFLRTELTNLARLPAHPNLLRYYTCFLEHGRLHIVTEFLDAVKLYKLIRNSKESPSPAECVSCWFLQLFKGLTCLHSIGMIHRDLHAENVLIAREGAEVSTCPSAVKIIDVGLAKISELLEPSVMSVQGVGPAWYFSPERRAGEAFDHLDDVWAAGCMLAEMIIGEGRYIQDCPSHGPGGIDFSTRPEAVEELLRRCAAKSGGEVGRLGRAPREALARKASRADAARMAELLEVAKRSVRGKVGEKVGQLGRSCKKEGVCGGKWARKWASWGEVARRKECAGESGRESGLRSGVR</sequence>
<dbReference type="PANTHER" id="PTHR11042:SF160">
    <property type="entry name" value="EUKARYOTIC TRANSLATION INITIATION FACTOR 2-ALPHA KINASE 1"/>
    <property type="match status" value="1"/>
</dbReference>
<evidence type="ECO:0000256" key="1">
    <source>
        <dbReference type="ARBA" id="ARBA00012513"/>
    </source>
</evidence>
<keyword evidence="11" id="KW-1185">Reference proteome</keyword>
<evidence type="ECO:0000256" key="2">
    <source>
        <dbReference type="ARBA" id="ARBA00022527"/>
    </source>
</evidence>
<evidence type="ECO:0000256" key="8">
    <source>
        <dbReference type="PROSITE-ProRule" id="PRU10141"/>
    </source>
</evidence>
<feature type="non-terminal residue" evidence="10">
    <location>
        <position position="626"/>
    </location>
</feature>
<dbReference type="EC" id="2.7.11.1" evidence="1"/>
<dbReference type="EMBL" id="CAUJNA010000957">
    <property type="protein sequence ID" value="CAJ1382937.1"/>
    <property type="molecule type" value="Genomic_DNA"/>
</dbReference>
<dbReference type="Pfam" id="PF00069">
    <property type="entry name" value="Pkinase"/>
    <property type="match status" value="1"/>
</dbReference>
<dbReference type="Gene3D" id="1.10.510.10">
    <property type="entry name" value="Transferase(Phosphotransferase) domain 1"/>
    <property type="match status" value="1"/>
</dbReference>
<dbReference type="AlphaFoldDB" id="A0AA36MT53"/>
<reference evidence="10" key="1">
    <citation type="submission" date="2023-08" db="EMBL/GenBank/DDBJ databases">
        <authorList>
            <person name="Chen Y."/>
            <person name="Shah S."/>
            <person name="Dougan E. K."/>
            <person name="Thang M."/>
            <person name="Chan C."/>
        </authorList>
    </citation>
    <scope>NUCLEOTIDE SEQUENCE</scope>
</reference>
<evidence type="ECO:0000313" key="10">
    <source>
        <dbReference type="EMBL" id="CAJ1382937.1"/>
    </source>
</evidence>
<keyword evidence="4 8" id="KW-0547">Nucleotide-binding</keyword>
<keyword evidence="2" id="KW-0723">Serine/threonine-protein kinase</keyword>
<dbReference type="GO" id="GO:0004694">
    <property type="term" value="F:eukaryotic translation initiation factor 2alpha kinase activity"/>
    <property type="evidence" value="ECO:0007669"/>
    <property type="project" value="TreeGrafter"/>
</dbReference>
<keyword evidence="7" id="KW-0652">Protein synthesis inhibitor</keyword>
<evidence type="ECO:0000256" key="3">
    <source>
        <dbReference type="ARBA" id="ARBA00022679"/>
    </source>
</evidence>
<dbReference type="InterPro" id="IPR050339">
    <property type="entry name" value="CC_SR_Kinase"/>
</dbReference>
<evidence type="ECO:0000259" key="9">
    <source>
        <dbReference type="PROSITE" id="PS50011"/>
    </source>
</evidence>
<dbReference type="PANTHER" id="PTHR11042">
    <property type="entry name" value="EUKARYOTIC TRANSLATION INITIATION FACTOR 2-ALPHA KINASE EIF2-ALPHA KINASE -RELATED"/>
    <property type="match status" value="1"/>
</dbReference>
<evidence type="ECO:0000256" key="6">
    <source>
        <dbReference type="ARBA" id="ARBA00022840"/>
    </source>
</evidence>
<accession>A0AA36MT53</accession>
<proteinExistence type="predicted"/>
<dbReference type="PROSITE" id="PS50011">
    <property type="entry name" value="PROTEIN_KINASE_DOM"/>
    <property type="match status" value="1"/>
</dbReference>
<protein>
    <recommendedName>
        <fullName evidence="1">non-specific serine/threonine protein kinase</fullName>
        <ecNumber evidence="1">2.7.11.1</ecNumber>
    </recommendedName>
</protein>
<organism evidence="10 11">
    <name type="scientific">Effrenium voratum</name>
    <dbReference type="NCBI Taxonomy" id="2562239"/>
    <lineage>
        <taxon>Eukaryota</taxon>
        <taxon>Sar</taxon>
        <taxon>Alveolata</taxon>
        <taxon>Dinophyceae</taxon>
        <taxon>Suessiales</taxon>
        <taxon>Symbiodiniaceae</taxon>
        <taxon>Effrenium</taxon>
    </lineage>
</organism>
<evidence type="ECO:0000256" key="7">
    <source>
        <dbReference type="ARBA" id="ARBA00023193"/>
    </source>
</evidence>
<dbReference type="Proteomes" id="UP001178507">
    <property type="component" value="Unassembled WGS sequence"/>
</dbReference>
<keyword evidence="5" id="KW-0418">Kinase</keyword>
<feature type="domain" description="Protein kinase" evidence="9">
    <location>
        <begin position="292"/>
        <end position="626"/>
    </location>
</feature>
<keyword evidence="3" id="KW-0808">Transferase</keyword>
<comment type="caution">
    <text evidence="10">The sequence shown here is derived from an EMBL/GenBank/DDBJ whole genome shotgun (WGS) entry which is preliminary data.</text>
</comment>